<dbReference type="EMBL" id="JBHSMQ010000003">
    <property type="protein sequence ID" value="MFC5455355.1"/>
    <property type="molecule type" value="Genomic_DNA"/>
</dbReference>
<keyword evidence="1" id="KW-1133">Transmembrane helix</keyword>
<gene>
    <name evidence="3" type="ORF">ACFQDI_10845</name>
</gene>
<feature type="chain" id="PRO_5047146653" description="DUF2330 domain-containing protein" evidence="2">
    <location>
        <begin position="19"/>
        <end position="304"/>
    </location>
</feature>
<protein>
    <recommendedName>
        <fullName evidence="5">DUF2330 domain-containing protein</fullName>
    </recommendedName>
</protein>
<dbReference type="Proteomes" id="UP001596052">
    <property type="component" value="Unassembled WGS sequence"/>
</dbReference>
<comment type="caution">
    <text evidence="3">The sequence shown here is derived from an EMBL/GenBank/DDBJ whole genome shotgun (WGS) entry which is preliminary data.</text>
</comment>
<feature type="transmembrane region" description="Helical" evidence="1">
    <location>
        <begin position="276"/>
        <end position="293"/>
    </location>
</feature>
<keyword evidence="1" id="KW-0472">Membrane</keyword>
<sequence>MKPHLLLLVLCLSTAAGSAETSAEPKIGDVGPAIDVSPWSFQRQVQFKQAGVIMVEIPPEVLARAANDLHDMRVVRDGHQLPFIATKPGVEREMEVPIAEVSGAQGPTWSAWELQMPYPNFPASELLLESPTAVFARTLVVSEQRETEQGRFERILSQTNWQRQSGQPAGTFHLGLFSAPRAGSIRIATDNGSNPRLKITSARVVYPVVQLLFRVPDTTPVHLCYGNQGAPYTRHDLQFSRFEYETASQVAATLGTEERLAGSAVGSRLASGSSPWLWSALALAAGALLWLAAKKLPKRKAGGG</sequence>
<name>A0ABW0KPX2_9BACT</name>
<evidence type="ECO:0008006" key="5">
    <source>
        <dbReference type="Google" id="ProtNLM"/>
    </source>
</evidence>
<dbReference type="RefSeq" id="WP_377166353.1">
    <property type="nucleotide sequence ID" value="NZ_JBHSMQ010000003.1"/>
</dbReference>
<reference evidence="4" key="1">
    <citation type="journal article" date="2019" name="Int. J. Syst. Evol. Microbiol.">
        <title>The Global Catalogue of Microorganisms (GCM) 10K type strain sequencing project: providing services to taxonomists for standard genome sequencing and annotation.</title>
        <authorList>
            <consortium name="The Broad Institute Genomics Platform"/>
            <consortium name="The Broad Institute Genome Sequencing Center for Infectious Disease"/>
            <person name="Wu L."/>
            <person name="Ma J."/>
        </authorList>
    </citation>
    <scope>NUCLEOTIDE SEQUENCE [LARGE SCALE GENOMIC DNA]</scope>
    <source>
        <strain evidence="4">CGMCC 4.1469</strain>
    </source>
</reference>
<keyword evidence="1" id="KW-0812">Transmembrane</keyword>
<accession>A0ABW0KPX2</accession>
<proteinExistence type="predicted"/>
<evidence type="ECO:0000256" key="1">
    <source>
        <dbReference type="SAM" id="Phobius"/>
    </source>
</evidence>
<organism evidence="3 4">
    <name type="scientific">Prosthecobacter fluviatilis</name>
    <dbReference type="NCBI Taxonomy" id="445931"/>
    <lineage>
        <taxon>Bacteria</taxon>
        <taxon>Pseudomonadati</taxon>
        <taxon>Verrucomicrobiota</taxon>
        <taxon>Verrucomicrobiia</taxon>
        <taxon>Verrucomicrobiales</taxon>
        <taxon>Verrucomicrobiaceae</taxon>
        <taxon>Prosthecobacter</taxon>
    </lineage>
</organism>
<keyword evidence="4" id="KW-1185">Reference proteome</keyword>
<keyword evidence="2" id="KW-0732">Signal</keyword>
<evidence type="ECO:0000313" key="3">
    <source>
        <dbReference type="EMBL" id="MFC5455355.1"/>
    </source>
</evidence>
<feature type="signal peptide" evidence="2">
    <location>
        <begin position="1"/>
        <end position="18"/>
    </location>
</feature>
<evidence type="ECO:0000256" key="2">
    <source>
        <dbReference type="SAM" id="SignalP"/>
    </source>
</evidence>
<evidence type="ECO:0000313" key="4">
    <source>
        <dbReference type="Proteomes" id="UP001596052"/>
    </source>
</evidence>